<evidence type="ECO:0000313" key="1">
    <source>
        <dbReference type="EMBL" id="JAS39421.1"/>
    </source>
</evidence>
<protein>
    <submittedName>
        <fullName evidence="1">Uncharacterized protein</fullName>
    </submittedName>
</protein>
<reference evidence="1" key="1">
    <citation type="submission" date="2015-11" db="EMBL/GenBank/DDBJ databases">
        <title>De novo transcriptome assembly of four potential Pierce s Disease insect vectors from Arizona vineyards.</title>
        <authorList>
            <person name="Tassone E.E."/>
        </authorList>
    </citation>
    <scope>NUCLEOTIDE SEQUENCE</scope>
</reference>
<gene>
    <name evidence="1" type="ORF">g.47151</name>
</gene>
<dbReference type="EMBL" id="GECZ01030348">
    <property type="protein sequence ID" value="JAS39421.1"/>
    <property type="molecule type" value="Transcribed_RNA"/>
</dbReference>
<feature type="non-terminal residue" evidence="1">
    <location>
        <position position="1"/>
    </location>
</feature>
<dbReference type="AlphaFoldDB" id="A0A1B6ENB7"/>
<organism evidence="1">
    <name type="scientific">Cuerna arida</name>
    <dbReference type="NCBI Taxonomy" id="1464854"/>
    <lineage>
        <taxon>Eukaryota</taxon>
        <taxon>Metazoa</taxon>
        <taxon>Ecdysozoa</taxon>
        <taxon>Arthropoda</taxon>
        <taxon>Hexapoda</taxon>
        <taxon>Insecta</taxon>
        <taxon>Pterygota</taxon>
        <taxon>Neoptera</taxon>
        <taxon>Paraneoptera</taxon>
        <taxon>Hemiptera</taxon>
        <taxon>Auchenorrhyncha</taxon>
        <taxon>Membracoidea</taxon>
        <taxon>Cicadellidae</taxon>
        <taxon>Cicadellinae</taxon>
        <taxon>Proconiini</taxon>
        <taxon>Cuerna</taxon>
    </lineage>
</organism>
<accession>A0A1B6ENB7</accession>
<proteinExistence type="predicted"/>
<sequence length="126" mass="14321">IIIISVRFPSCLTFSSGMISASTLPRLMIHWKTVLHWGGISTMSVEGLCTFRKLKSDIDNFISHSKSILRDNNYISAVPLLPDFLQWYDLSIYLTPIDDPLENCSALGWYIHHVGRGSLYFQEAQV</sequence>
<name>A0A1B6ENB7_9HEMI</name>